<evidence type="ECO:0000313" key="2">
    <source>
        <dbReference type="Proteomes" id="UP000078200"/>
    </source>
</evidence>
<evidence type="ECO:0000313" key="1">
    <source>
        <dbReference type="EnsemblMetazoa" id="GAUT032880-PA"/>
    </source>
</evidence>
<dbReference type="EnsemblMetazoa" id="GAUT014040-RA">
    <property type="protein sequence ID" value="GAUT014040-PA"/>
    <property type="gene ID" value="GAUT014040"/>
</dbReference>
<dbReference type="STRING" id="7395.A0A1A9USM9"/>
<dbReference type="Proteomes" id="UP000078200">
    <property type="component" value="Unassembled WGS sequence"/>
</dbReference>
<reference evidence="2" key="1">
    <citation type="submission" date="2014-05" db="EMBL/GenBank/DDBJ databases">
        <authorList>
            <person name="Aksoy S."/>
            <person name="Warren W."/>
            <person name="Wilson R.K."/>
        </authorList>
    </citation>
    <scope>NUCLEOTIDE SEQUENCE [LARGE SCALE GENOMIC DNA]</scope>
    <source>
        <strain evidence="2">TTRI</strain>
    </source>
</reference>
<dbReference type="VEuPathDB" id="VectorBase:GAUT032880"/>
<accession>A0A1A9USM9</accession>
<dbReference type="AlphaFoldDB" id="A0A1A9USM9"/>
<organism evidence="1 2">
    <name type="scientific">Glossina austeni</name>
    <name type="common">Savannah tsetse fly</name>
    <dbReference type="NCBI Taxonomy" id="7395"/>
    <lineage>
        <taxon>Eukaryota</taxon>
        <taxon>Metazoa</taxon>
        <taxon>Ecdysozoa</taxon>
        <taxon>Arthropoda</taxon>
        <taxon>Hexapoda</taxon>
        <taxon>Insecta</taxon>
        <taxon>Pterygota</taxon>
        <taxon>Neoptera</taxon>
        <taxon>Endopterygota</taxon>
        <taxon>Diptera</taxon>
        <taxon>Brachycera</taxon>
        <taxon>Muscomorpha</taxon>
        <taxon>Hippoboscoidea</taxon>
        <taxon>Glossinidae</taxon>
        <taxon>Glossina</taxon>
    </lineage>
</organism>
<reference evidence="1" key="2">
    <citation type="submission" date="2020-05" db="UniProtKB">
        <authorList>
            <consortium name="EnsemblMetazoa"/>
        </authorList>
    </citation>
    <scope>IDENTIFICATION</scope>
    <source>
        <strain evidence="1">TTRI</strain>
    </source>
</reference>
<proteinExistence type="predicted"/>
<protein>
    <submittedName>
        <fullName evidence="1">Uncharacterized protein</fullName>
    </submittedName>
</protein>
<keyword evidence="2" id="KW-1185">Reference proteome</keyword>
<sequence length="126" mass="14370">MESHRQYPNYSSMGKRIDLFELHLSDNFTAHGKHVSSDAAKNQLIINSELIAFDTQRLTGREWNDVSGLLQRSEMISKPHVNLVTSQVNKVPAYLNSAQRQASKDVCRSECRAYHSLMNKILLLLL</sequence>
<dbReference type="Gene3D" id="3.30.420.40">
    <property type="match status" value="1"/>
</dbReference>
<dbReference type="EnsemblMetazoa" id="GAUT032880-RA">
    <property type="protein sequence ID" value="GAUT032880-PA"/>
    <property type="gene ID" value="GAUT032880"/>
</dbReference>
<name>A0A1A9USM9_GLOAU</name>
<dbReference type="VEuPathDB" id="VectorBase:GAUT014040"/>